<dbReference type="Proteomes" id="UP000688947">
    <property type="component" value="Unassembled WGS sequence"/>
</dbReference>
<evidence type="ECO:0008006" key="4">
    <source>
        <dbReference type="Google" id="ProtNLM"/>
    </source>
</evidence>
<dbReference type="AlphaFoldDB" id="A0A8T1U106"/>
<evidence type="ECO:0000313" key="2">
    <source>
        <dbReference type="EMBL" id="KAG6952907.1"/>
    </source>
</evidence>
<reference evidence="2" key="1">
    <citation type="submission" date="2021-01" db="EMBL/GenBank/DDBJ databases">
        <title>Phytophthora aleatoria, a newly-described species from Pinus radiata is distinct from Phytophthora cactorum isolates based on comparative genomics.</title>
        <authorList>
            <person name="Mcdougal R."/>
            <person name="Panda P."/>
            <person name="Williams N."/>
            <person name="Studholme D.J."/>
        </authorList>
    </citation>
    <scope>NUCLEOTIDE SEQUENCE</scope>
    <source>
        <strain evidence="2">NZFS 3830</strain>
    </source>
</reference>
<dbReference type="EMBL" id="JAENGZ010000876">
    <property type="protein sequence ID" value="KAG6952907.1"/>
    <property type="molecule type" value="Genomic_DNA"/>
</dbReference>
<comment type="caution">
    <text evidence="2">The sequence shown here is derived from an EMBL/GenBank/DDBJ whole genome shotgun (WGS) entry which is preliminary data.</text>
</comment>
<gene>
    <name evidence="2" type="ORF">JG687_00012723</name>
</gene>
<keyword evidence="1" id="KW-0732">Signal</keyword>
<evidence type="ECO:0000256" key="1">
    <source>
        <dbReference type="SAM" id="SignalP"/>
    </source>
</evidence>
<organism evidence="2 3">
    <name type="scientific">Phytophthora cactorum</name>
    <dbReference type="NCBI Taxonomy" id="29920"/>
    <lineage>
        <taxon>Eukaryota</taxon>
        <taxon>Sar</taxon>
        <taxon>Stramenopiles</taxon>
        <taxon>Oomycota</taxon>
        <taxon>Peronosporomycetes</taxon>
        <taxon>Peronosporales</taxon>
        <taxon>Peronosporaceae</taxon>
        <taxon>Phytophthora</taxon>
    </lineage>
</organism>
<dbReference type="OrthoDB" id="113484at2759"/>
<feature type="chain" id="PRO_5035908916" description="RxLR effector protein" evidence="1">
    <location>
        <begin position="25"/>
        <end position="172"/>
    </location>
</feature>
<proteinExistence type="predicted"/>
<name>A0A8T1U106_9STRA</name>
<accession>A0A8T1U106</accession>
<feature type="signal peptide" evidence="1">
    <location>
        <begin position="1"/>
        <end position="24"/>
    </location>
</feature>
<protein>
    <recommendedName>
        <fullName evidence="4">RxLR effector protein</fullName>
    </recommendedName>
</protein>
<evidence type="ECO:0000313" key="3">
    <source>
        <dbReference type="Proteomes" id="UP000688947"/>
    </source>
</evidence>
<sequence length="172" mass="19323">MRFGLFLALLLANYISYNSNLALAERTTLEVDSTQTNFRSESSNRNLFERKLTTEAQDAAVDVENEERVIERLKGVLQKVTQSTRLFQKNPAAIKELENLRNSPVVAQSIQTVKKNPAMVERITSLPQHPEVLKSLQGRPAEQSINKLHMFITGSKSRGVKSDGPSFIVCFC</sequence>